<organism evidence="2 3">
    <name type="scientific">Dictyostelium purpureum</name>
    <name type="common">Slime mold</name>
    <dbReference type="NCBI Taxonomy" id="5786"/>
    <lineage>
        <taxon>Eukaryota</taxon>
        <taxon>Amoebozoa</taxon>
        <taxon>Evosea</taxon>
        <taxon>Eumycetozoa</taxon>
        <taxon>Dictyostelia</taxon>
        <taxon>Dictyosteliales</taxon>
        <taxon>Dictyosteliaceae</taxon>
        <taxon>Dictyostelium</taxon>
    </lineage>
</organism>
<dbReference type="PANTHER" id="PTHR31378:SF46">
    <property type="entry name" value="EGF-LIKE DOMAIN-CONTAINING PROTEIN"/>
    <property type="match status" value="1"/>
</dbReference>
<dbReference type="GeneID" id="10503218"/>
<dbReference type="KEGG" id="dpp:DICPUDRAFT_36315"/>
<dbReference type="OrthoDB" id="18358at2759"/>
<dbReference type="InParanoid" id="F0ZQU6"/>
<reference evidence="3" key="1">
    <citation type="journal article" date="2011" name="Genome Biol.">
        <title>Comparative genomics of the social amoebae Dictyostelium discoideum and Dictyostelium purpureum.</title>
        <authorList>
            <consortium name="US DOE Joint Genome Institute (JGI-PGF)"/>
            <person name="Sucgang R."/>
            <person name="Kuo A."/>
            <person name="Tian X."/>
            <person name="Salerno W."/>
            <person name="Parikh A."/>
            <person name="Feasley C.L."/>
            <person name="Dalin E."/>
            <person name="Tu H."/>
            <person name="Huang E."/>
            <person name="Barry K."/>
            <person name="Lindquist E."/>
            <person name="Shapiro H."/>
            <person name="Bruce D."/>
            <person name="Schmutz J."/>
            <person name="Salamov A."/>
            <person name="Fey P."/>
            <person name="Gaudet P."/>
            <person name="Anjard C."/>
            <person name="Babu M.M."/>
            <person name="Basu S."/>
            <person name="Bushmanova Y."/>
            <person name="van der Wel H."/>
            <person name="Katoh-Kurasawa M."/>
            <person name="Dinh C."/>
            <person name="Coutinho P.M."/>
            <person name="Saito T."/>
            <person name="Elias M."/>
            <person name="Schaap P."/>
            <person name="Kay R.R."/>
            <person name="Henrissat B."/>
            <person name="Eichinger L."/>
            <person name="Rivero F."/>
            <person name="Putnam N.H."/>
            <person name="West C.M."/>
            <person name="Loomis W.F."/>
            <person name="Chisholm R.L."/>
            <person name="Shaulsky G."/>
            <person name="Strassmann J.E."/>
            <person name="Queller D.C."/>
            <person name="Kuspa A."/>
            <person name="Grigoriev I.V."/>
        </authorList>
    </citation>
    <scope>NUCLEOTIDE SEQUENCE [LARGE SCALE GENOMIC DNA]</scope>
    <source>
        <strain evidence="3">QSDP1</strain>
    </source>
</reference>
<dbReference type="EMBL" id="GL871131">
    <property type="protein sequence ID" value="EGC33669.1"/>
    <property type="molecule type" value="Genomic_DNA"/>
</dbReference>
<gene>
    <name evidence="2" type="ORF">DICPUDRAFT_36315</name>
</gene>
<feature type="domain" description="ComC supersandwich" evidence="1">
    <location>
        <begin position="4"/>
        <end position="74"/>
    </location>
</feature>
<name>F0ZQU6_DICPU</name>
<dbReference type="InterPro" id="IPR054484">
    <property type="entry name" value="ComC_SSD"/>
</dbReference>
<dbReference type="AlphaFoldDB" id="F0ZQU6"/>
<dbReference type="Proteomes" id="UP000001064">
    <property type="component" value="Unassembled WGS sequence"/>
</dbReference>
<evidence type="ECO:0000313" key="3">
    <source>
        <dbReference type="Proteomes" id="UP000001064"/>
    </source>
</evidence>
<dbReference type="Pfam" id="PF22933">
    <property type="entry name" value="ComC_SSD"/>
    <property type="match status" value="1"/>
</dbReference>
<protein>
    <recommendedName>
        <fullName evidence="1">ComC supersandwich domain-containing protein</fullName>
    </recommendedName>
</protein>
<dbReference type="VEuPathDB" id="AmoebaDB:DICPUDRAFT_36315"/>
<dbReference type="PANTHER" id="PTHR31378">
    <property type="entry name" value="EGF-LIKE DOMAIN-CONTAINING PROTEIN-RELATED-RELATED"/>
    <property type="match status" value="1"/>
</dbReference>
<keyword evidence="3" id="KW-1185">Reference proteome</keyword>
<proteinExistence type="predicted"/>
<sequence>MPSTIKYTIKITSYPFSMKLNTLQLIMKASIQTNSKNSCSNKKFGEYIRDNSDYIKLQVDNHSLYGRFVKRCIID</sequence>
<evidence type="ECO:0000313" key="2">
    <source>
        <dbReference type="EMBL" id="EGC33669.1"/>
    </source>
</evidence>
<accession>F0ZQU6</accession>
<dbReference type="RefSeq" id="XP_003289788.1">
    <property type="nucleotide sequence ID" value="XM_003289740.1"/>
</dbReference>
<evidence type="ECO:0000259" key="1">
    <source>
        <dbReference type="Pfam" id="PF22933"/>
    </source>
</evidence>